<dbReference type="OrthoDB" id="9762608at2"/>
<comment type="cofactor">
    <cofactor evidence="1">
        <name>[4Fe-4S] cluster</name>
        <dbReference type="ChEBI" id="CHEBI:49883"/>
    </cofactor>
</comment>
<organism evidence="7 8">
    <name type="scientific">Sorangium cellulosum</name>
    <name type="common">Polyangium cellulosum</name>
    <dbReference type="NCBI Taxonomy" id="56"/>
    <lineage>
        <taxon>Bacteria</taxon>
        <taxon>Pseudomonadati</taxon>
        <taxon>Myxococcota</taxon>
        <taxon>Polyangia</taxon>
        <taxon>Polyangiales</taxon>
        <taxon>Polyangiaceae</taxon>
        <taxon>Sorangium</taxon>
    </lineage>
</organism>
<dbReference type="Pfam" id="PF04055">
    <property type="entry name" value="Radical_SAM"/>
    <property type="match status" value="1"/>
</dbReference>
<dbReference type="SFLD" id="SFLDG01082">
    <property type="entry name" value="B12-binding_domain_containing"/>
    <property type="match status" value="1"/>
</dbReference>
<dbReference type="PANTHER" id="PTHR43409">
    <property type="entry name" value="ANAEROBIC MAGNESIUM-PROTOPORPHYRIN IX MONOMETHYL ESTER CYCLASE-RELATED"/>
    <property type="match status" value="1"/>
</dbReference>
<evidence type="ECO:0000256" key="5">
    <source>
        <dbReference type="ARBA" id="ARBA00023014"/>
    </source>
</evidence>
<dbReference type="InterPro" id="IPR006638">
    <property type="entry name" value="Elp3/MiaA/NifB-like_rSAM"/>
</dbReference>
<dbReference type="EMBL" id="CP012673">
    <property type="protein sequence ID" value="AUX48229.1"/>
    <property type="molecule type" value="Genomic_DNA"/>
</dbReference>
<dbReference type="Gene3D" id="3.80.30.20">
    <property type="entry name" value="tm_1862 like domain"/>
    <property type="match status" value="1"/>
</dbReference>
<dbReference type="SFLD" id="SFLDS00029">
    <property type="entry name" value="Radical_SAM"/>
    <property type="match status" value="1"/>
</dbReference>
<dbReference type="GO" id="GO:0051536">
    <property type="term" value="F:iron-sulfur cluster binding"/>
    <property type="evidence" value="ECO:0007669"/>
    <property type="project" value="UniProtKB-KW"/>
</dbReference>
<evidence type="ECO:0000256" key="1">
    <source>
        <dbReference type="ARBA" id="ARBA00001966"/>
    </source>
</evidence>
<keyword evidence="2" id="KW-0949">S-adenosyl-L-methionine</keyword>
<dbReference type="InterPro" id="IPR007197">
    <property type="entry name" value="rSAM"/>
</dbReference>
<dbReference type="InterPro" id="IPR058240">
    <property type="entry name" value="rSAM_sf"/>
</dbReference>
<evidence type="ECO:0000313" key="7">
    <source>
        <dbReference type="EMBL" id="AUX48229.1"/>
    </source>
</evidence>
<dbReference type="InterPro" id="IPR006158">
    <property type="entry name" value="Cobalamin-bd"/>
</dbReference>
<evidence type="ECO:0000313" key="8">
    <source>
        <dbReference type="Proteomes" id="UP000238348"/>
    </source>
</evidence>
<evidence type="ECO:0000259" key="6">
    <source>
        <dbReference type="PROSITE" id="PS51332"/>
    </source>
</evidence>
<feature type="domain" description="B12-binding" evidence="6">
    <location>
        <begin position="56"/>
        <end position="221"/>
    </location>
</feature>
<dbReference type="PROSITE" id="PS51332">
    <property type="entry name" value="B12_BINDING"/>
    <property type="match status" value="1"/>
</dbReference>
<dbReference type="AlphaFoldDB" id="A0A2L0F9V6"/>
<dbReference type="Proteomes" id="UP000238348">
    <property type="component" value="Chromosome"/>
</dbReference>
<dbReference type="InterPro" id="IPR051198">
    <property type="entry name" value="BchE-like"/>
</dbReference>
<keyword evidence="4" id="KW-0408">Iron</keyword>
<dbReference type="SMART" id="SM00729">
    <property type="entry name" value="Elp3"/>
    <property type="match status" value="1"/>
</dbReference>
<dbReference type="GO" id="GO:0003824">
    <property type="term" value="F:catalytic activity"/>
    <property type="evidence" value="ECO:0007669"/>
    <property type="project" value="InterPro"/>
</dbReference>
<dbReference type="InterPro" id="IPR023404">
    <property type="entry name" value="rSAM_horseshoe"/>
</dbReference>
<dbReference type="GO" id="GO:0031419">
    <property type="term" value="F:cobalamin binding"/>
    <property type="evidence" value="ECO:0007669"/>
    <property type="project" value="InterPro"/>
</dbReference>
<evidence type="ECO:0000256" key="2">
    <source>
        <dbReference type="ARBA" id="ARBA00022691"/>
    </source>
</evidence>
<dbReference type="Pfam" id="PF02310">
    <property type="entry name" value="B12-binding"/>
    <property type="match status" value="1"/>
</dbReference>
<dbReference type="SUPFAM" id="SSF102114">
    <property type="entry name" value="Radical SAM enzymes"/>
    <property type="match status" value="1"/>
</dbReference>
<evidence type="ECO:0000256" key="3">
    <source>
        <dbReference type="ARBA" id="ARBA00022723"/>
    </source>
</evidence>
<dbReference type="GO" id="GO:0046872">
    <property type="term" value="F:metal ion binding"/>
    <property type="evidence" value="ECO:0007669"/>
    <property type="project" value="UniProtKB-KW"/>
</dbReference>
<dbReference type="PANTHER" id="PTHR43409:SF7">
    <property type="entry name" value="BLL1977 PROTEIN"/>
    <property type="match status" value="1"/>
</dbReference>
<dbReference type="CDD" id="cd01335">
    <property type="entry name" value="Radical_SAM"/>
    <property type="match status" value="1"/>
</dbReference>
<keyword evidence="3" id="KW-0479">Metal-binding</keyword>
<dbReference type="GO" id="GO:0005829">
    <property type="term" value="C:cytosol"/>
    <property type="evidence" value="ECO:0007669"/>
    <property type="project" value="TreeGrafter"/>
</dbReference>
<accession>A0A2L0F9V6</accession>
<reference evidence="7 8" key="1">
    <citation type="submission" date="2015-09" db="EMBL/GenBank/DDBJ databases">
        <title>Sorangium comparison.</title>
        <authorList>
            <person name="Zaburannyi N."/>
            <person name="Bunk B."/>
            <person name="Overmann J."/>
            <person name="Mueller R."/>
        </authorList>
    </citation>
    <scope>NUCLEOTIDE SEQUENCE [LARGE SCALE GENOMIC DNA]</scope>
    <source>
        <strain evidence="7 8">So ce26</strain>
    </source>
</reference>
<proteinExistence type="predicted"/>
<dbReference type="RefSeq" id="WP_104986117.1">
    <property type="nucleotide sequence ID" value="NZ_CP012673.1"/>
</dbReference>
<gene>
    <name evidence="7" type="ORF">SOCE26_097600</name>
</gene>
<protein>
    <recommendedName>
        <fullName evidence="6">B12-binding domain-containing protein</fullName>
    </recommendedName>
</protein>
<keyword evidence="5" id="KW-0411">Iron-sulfur</keyword>
<dbReference type="Gene3D" id="3.40.50.280">
    <property type="entry name" value="Cobalamin-binding domain"/>
    <property type="match status" value="1"/>
</dbReference>
<evidence type="ECO:0000256" key="4">
    <source>
        <dbReference type="ARBA" id="ARBA00023004"/>
    </source>
</evidence>
<sequence length="483" mass="52147">MPTAARALVVVPPLLKYSAGPLLGPALLVAAARASGHEADVLDLNIRWIRAHLPPRIAAPPSTVVGDHDKPGSLLSDLQRDLFVPLLRGHLSEVEHLDGADPHLTLTCSHDAVETAAERLAASAHGAWIRSVLAERERPDVLGVSVLFSGQVLVGLAVGIVARALWPGVRVVWGGPHVTAIQDRIARDPHFGRLVDAFVFGYAECTFVELLDAVARRAPLPSGCVRAGQGQLHRAADDPGHTPVFQDLELYGLPRLTLPAQASRGCSYGRCGFCTYPTIEGTYRTIDEAIVEPVVQLGLERNATVAFKDSLVVPKRLATLAARIGGRVRWSACTKLNPALDEAALRRLAGGGCDTLEIGLETIDSESQRLIGKRQSVALFKQTLDAAREAGVGLVINYITGFPGTTPAEEQGELARVEDEVKQRQPSLRAVVEHNEFQLERLSPMGRNPGAFGLRVTREWPWSSMLGWEGEGRGAPRMRLPVR</sequence>
<name>A0A2L0F9V6_SORCE</name>